<protein>
    <recommendedName>
        <fullName evidence="3 9">Flagellar biosynthetic protein FliQ</fullName>
    </recommendedName>
</protein>
<dbReference type="KEGG" id="ccha:ELD05_03380"/>
<gene>
    <name evidence="9 10" type="primary">fliQ</name>
    <name evidence="10" type="ORF">ELD05_03380</name>
</gene>
<keyword evidence="11" id="KW-1185">Reference proteome</keyword>
<comment type="function">
    <text evidence="9">Role in flagellar biosynthesis.</text>
</comment>
<dbReference type="PRINTS" id="PR00952">
    <property type="entry name" value="TYPE3IMQPROT"/>
</dbReference>
<evidence type="ECO:0000313" key="11">
    <source>
        <dbReference type="Proteomes" id="UP000282930"/>
    </source>
</evidence>
<dbReference type="PIRSF" id="PIRSF004669">
    <property type="entry name" value="FliQ"/>
    <property type="match status" value="1"/>
</dbReference>
<evidence type="ECO:0000256" key="5">
    <source>
        <dbReference type="ARBA" id="ARBA00022692"/>
    </source>
</evidence>
<evidence type="ECO:0000256" key="4">
    <source>
        <dbReference type="ARBA" id="ARBA00022475"/>
    </source>
</evidence>
<comment type="similarity">
    <text evidence="2 9">Belongs to the FliQ/MopD/SpaQ family.</text>
</comment>
<evidence type="ECO:0000313" key="10">
    <source>
        <dbReference type="EMBL" id="AZT89770.1"/>
    </source>
</evidence>
<keyword evidence="6 9" id="KW-1133">Transmembrane helix</keyword>
<dbReference type="GO" id="GO:0009425">
    <property type="term" value="C:bacterial-type flagellum basal body"/>
    <property type="evidence" value="ECO:0007669"/>
    <property type="project" value="UniProtKB-SubCell"/>
</dbReference>
<feature type="transmembrane region" description="Helical" evidence="9">
    <location>
        <begin position="51"/>
        <end position="70"/>
    </location>
</feature>
<dbReference type="PANTHER" id="PTHR34040">
    <property type="entry name" value="FLAGELLAR BIOSYNTHETIC PROTEIN FLIQ"/>
    <property type="match status" value="1"/>
</dbReference>
<dbReference type="AlphaFoldDB" id="A0A3T0D438"/>
<evidence type="ECO:0000256" key="8">
    <source>
        <dbReference type="ARBA" id="ARBA00023143"/>
    </source>
</evidence>
<feature type="transmembrane region" description="Helical" evidence="9">
    <location>
        <begin position="12"/>
        <end position="39"/>
    </location>
</feature>
<keyword evidence="10" id="KW-0282">Flagellum</keyword>
<keyword evidence="10" id="KW-0966">Cell projection</keyword>
<organism evidence="10 11">
    <name type="scientific">Caldicellulosiruptor changbaiensis</name>
    <dbReference type="NCBI Taxonomy" id="1222016"/>
    <lineage>
        <taxon>Bacteria</taxon>
        <taxon>Bacillati</taxon>
        <taxon>Bacillota</taxon>
        <taxon>Bacillota incertae sedis</taxon>
        <taxon>Caldicellulosiruptorales</taxon>
        <taxon>Caldicellulosiruptoraceae</taxon>
        <taxon>Caldicellulosiruptor</taxon>
    </lineage>
</organism>
<keyword evidence="7 9" id="KW-0472">Membrane</keyword>
<evidence type="ECO:0000256" key="3">
    <source>
        <dbReference type="ARBA" id="ARBA00021718"/>
    </source>
</evidence>
<dbReference type="InterPro" id="IPR002191">
    <property type="entry name" value="Bac_export_3"/>
</dbReference>
<dbReference type="InterPro" id="IPR006305">
    <property type="entry name" value="FliQ"/>
</dbReference>
<evidence type="ECO:0000256" key="2">
    <source>
        <dbReference type="ARBA" id="ARBA00006156"/>
    </source>
</evidence>
<accession>A0A3T0D438</accession>
<evidence type="ECO:0000256" key="6">
    <source>
        <dbReference type="ARBA" id="ARBA00022989"/>
    </source>
</evidence>
<sequence>MDIAVALEIARQAILTAFYIAGPILIVSMIVGIVISILQATTQINEQTLTFVPKLIAIAVSLLIFGHWMLTKAVEFTKYLLTNMNQFVK</sequence>
<keyword evidence="5 9" id="KW-0812">Transmembrane</keyword>
<dbReference type="EMBL" id="CP034791">
    <property type="protein sequence ID" value="AZT89770.1"/>
    <property type="molecule type" value="Genomic_DNA"/>
</dbReference>
<dbReference type="GO" id="GO:0005886">
    <property type="term" value="C:plasma membrane"/>
    <property type="evidence" value="ECO:0007669"/>
    <property type="project" value="UniProtKB-SubCell"/>
</dbReference>
<keyword evidence="8 9" id="KW-0975">Bacterial flagellum</keyword>
<dbReference type="Proteomes" id="UP000282930">
    <property type="component" value="Chromosome"/>
</dbReference>
<proteinExistence type="inferred from homology"/>
<name>A0A3T0D438_9FIRM</name>
<comment type="subcellular location">
    <subcellularLocation>
        <location evidence="1 9">Cell membrane</location>
        <topology evidence="1">Multi-pass membrane protein</topology>
    </subcellularLocation>
    <subcellularLocation>
        <location evidence="9">Bacterial flagellum basal body</location>
    </subcellularLocation>
</comment>
<evidence type="ECO:0000256" key="9">
    <source>
        <dbReference type="RuleBase" id="RU364090"/>
    </source>
</evidence>
<evidence type="ECO:0000256" key="1">
    <source>
        <dbReference type="ARBA" id="ARBA00004651"/>
    </source>
</evidence>
<keyword evidence="4 9" id="KW-1003">Cell membrane</keyword>
<dbReference type="PANTHER" id="PTHR34040:SF2">
    <property type="entry name" value="FLAGELLAR BIOSYNTHETIC PROTEIN FLIQ"/>
    <property type="match status" value="1"/>
</dbReference>
<dbReference type="NCBIfam" id="TIGR01402">
    <property type="entry name" value="fliQ"/>
    <property type="match status" value="1"/>
</dbReference>
<dbReference type="RefSeq" id="WP_127351359.1">
    <property type="nucleotide sequence ID" value="NZ_CP034791.1"/>
</dbReference>
<keyword evidence="10" id="KW-0969">Cilium</keyword>
<dbReference type="Pfam" id="PF01313">
    <property type="entry name" value="Bac_export_3"/>
    <property type="match status" value="1"/>
</dbReference>
<dbReference type="GO" id="GO:0009306">
    <property type="term" value="P:protein secretion"/>
    <property type="evidence" value="ECO:0007669"/>
    <property type="project" value="InterPro"/>
</dbReference>
<evidence type="ECO:0000256" key="7">
    <source>
        <dbReference type="ARBA" id="ARBA00023136"/>
    </source>
</evidence>
<reference evidence="10 11" key="1">
    <citation type="submission" date="2018-12" db="EMBL/GenBank/DDBJ databases">
        <title>Genome sequence from the cellulolytic species, Caldicellulosiruptor changbaiensis.</title>
        <authorList>
            <person name="Blumer-Schuette S.E."/>
            <person name="Mendoza C."/>
        </authorList>
    </citation>
    <scope>NUCLEOTIDE SEQUENCE [LARGE SCALE GENOMIC DNA]</scope>
    <source>
        <strain evidence="10 11">CBS-Z</strain>
    </source>
</reference>
<dbReference type="GO" id="GO:0044780">
    <property type="term" value="P:bacterial-type flagellum assembly"/>
    <property type="evidence" value="ECO:0007669"/>
    <property type="project" value="InterPro"/>
</dbReference>